<protein>
    <recommendedName>
        <fullName evidence="3">N-acetyltransferase domain-containing protein</fullName>
    </recommendedName>
</protein>
<feature type="domain" description="N-acetyltransferase" evidence="3">
    <location>
        <begin position="174"/>
        <end position="320"/>
    </location>
</feature>
<dbReference type="Proteomes" id="UP001500363">
    <property type="component" value="Unassembled WGS sequence"/>
</dbReference>
<dbReference type="InterPro" id="IPR016181">
    <property type="entry name" value="Acyl_CoA_acyltransferase"/>
</dbReference>
<gene>
    <name evidence="4" type="ORF">GCM10009741_63490</name>
</gene>
<dbReference type="SUPFAM" id="SSF55729">
    <property type="entry name" value="Acyl-CoA N-acyltransferases (Nat)"/>
    <property type="match status" value="2"/>
</dbReference>
<dbReference type="InterPro" id="IPR050680">
    <property type="entry name" value="YpeA/RimI_acetyltransf"/>
</dbReference>
<evidence type="ECO:0000256" key="1">
    <source>
        <dbReference type="ARBA" id="ARBA00022679"/>
    </source>
</evidence>
<dbReference type="Pfam" id="PF13508">
    <property type="entry name" value="Acetyltransf_7"/>
    <property type="match status" value="1"/>
</dbReference>
<reference evidence="4 5" key="1">
    <citation type="journal article" date="2019" name="Int. J. Syst. Evol. Microbiol.">
        <title>The Global Catalogue of Microorganisms (GCM) 10K type strain sequencing project: providing services to taxonomists for standard genome sequencing and annotation.</title>
        <authorList>
            <consortium name="The Broad Institute Genomics Platform"/>
            <consortium name="The Broad Institute Genome Sequencing Center for Infectious Disease"/>
            <person name="Wu L."/>
            <person name="Ma J."/>
        </authorList>
    </citation>
    <scope>NUCLEOTIDE SEQUENCE [LARGE SCALE GENOMIC DNA]</scope>
    <source>
        <strain evidence="4 5">JCM 14303</strain>
    </source>
</reference>
<keyword evidence="2" id="KW-0012">Acyltransferase</keyword>
<feature type="domain" description="N-acetyltransferase" evidence="3">
    <location>
        <begin position="11"/>
        <end position="167"/>
    </location>
</feature>
<dbReference type="InterPro" id="IPR000182">
    <property type="entry name" value="GNAT_dom"/>
</dbReference>
<evidence type="ECO:0000259" key="3">
    <source>
        <dbReference type="PROSITE" id="PS51186"/>
    </source>
</evidence>
<sequence>MTTLVALPDGCTVRSPEPGDAEALFAMRAALTTELIGCRDETMADVAEEIVEPGFDRRRDGFLVVGDGNRPVGYGITFGKGDRQVVGIEVRSRAPEVATWLLERTMHRAREMGRECGHAEITVDTDIYRADEAQRALLAEYGFRIGTTYHQMRIDHSGPVPMPKTPPGVVVRRGALDDAARWTAHETILACFRDQFGFVPRPHEEWVEYRSSSATFDWSQMTLLEVDGQAVALRECTDGHLETDDCGYVATLCVLEAFRGRGLAKYLLHDAFALDAAAGRSGTILNVDTNNPTPALALYESVGMRPTLVSEGWRRVVPVT</sequence>
<keyword evidence="1" id="KW-0808">Transferase</keyword>
<dbReference type="PANTHER" id="PTHR43420:SF47">
    <property type="entry name" value="N-ACETYLTRANSFERASE DOMAIN-CONTAINING PROTEIN"/>
    <property type="match status" value="1"/>
</dbReference>
<dbReference type="Gene3D" id="3.40.630.30">
    <property type="match status" value="1"/>
</dbReference>
<evidence type="ECO:0000313" key="5">
    <source>
        <dbReference type="Proteomes" id="UP001500363"/>
    </source>
</evidence>
<evidence type="ECO:0000313" key="4">
    <source>
        <dbReference type="EMBL" id="GAA1550301.1"/>
    </source>
</evidence>
<comment type="caution">
    <text evidence="4">The sequence shown here is derived from an EMBL/GenBank/DDBJ whole genome shotgun (WGS) entry which is preliminary data.</text>
</comment>
<dbReference type="CDD" id="cd04301">
    <property type="entry name" value="NAT_SF"/>
    <property type="match status" value="1"/>
</dbReference>
<dbReference type="PROSITE" id="PS51186">
    <property type="entry name" value="GNAT"/>
    <property type="match status" value="2"/>
</dbReference>
<dbReference type="EMBL" id="BAAANC010000003">
    <property type="protein sequence ID" value="GAA1550301.1"/>
    <property type="molecule type" value="Genomic_DNA"/>
</dbReference>
<organism evidence="4 5">
    <name type="scientific">Kribbella lupini</name>
    <dbReference type="NCBI Taxonomy" id="291602"/>
    <lineage>
        <taxon>Bacteria</taxon>
        <taxon>Bacillati</taxon>
        <taxon>Actinomycetota</taxon>
        <taxon>Actinomycetes</taxon>
        <taxon>Propionibacteriales</taxon>
        <taxon>Kribbellaceae</taxon>
        <taxon>Kribbella</taxon>
    </lineage>
</organism>
<name>A0ABN2C239_9ACTN</name>
<keyword evidence="5" id="KW-1185">Reference proteome</keyword>
<evidence type="ECO:0000256" key="2">
    <source>
        <dbReference type="ARBA" id="ARBA00023315"/>
    </source>
</evidence>
<dbReference type="PANTHER" id="PTHR43420">
    <property type="entry name" value="ACETYLTRANSFERASE"/>
    <property type="match status" value="1"/>
</dbReference>
<proteinExistence type="predicted"/>
<dbReference type="RefSeq" id="WP_344180790.1">
    <property type="nucleotide sequence ID" value="NZ_BAAANC010000003.1"/>
</dbReference>
<accession>A0ABN2C239</accession>